<protein>
    <submittedName>
        <fullName evidence="1">Uncharacterized protein</fullName>
    </submittedName>
</protein>
<evidence type="ECO:0000313" key="2">
    <source>
        <dbReference type="Proteomes" id="UP000499080"/>
    </source>
</evidence>
<proteinExistence type="predicted"/>
<keyword evidence="2" id="KW-1185">Reference proteome</keyword>
<sequence length="115" mass="12723">MFSYIIIPLINFTSGAEVILNRCQIPRKTLISTLRFSSFNAVPTSGLLTLDDRLDLSKVHVLEGSSTNFVCNIRYHLSLPTSEGFTCLTAIIAVVVELALHFTMLRSVFSQCLGI</sequence>
<comment type="caution">
    <text evidence="1">The sequence shown here is derived from an EMBL/GenBank/DDBJ whole genome shotgun (WGS) entry which is preliminary data.</text>
</comment>
<gene>
    <name evidence="1" type="ORF">AVEN_134239_1</name>
</gene>
<dbReference type="AlphaFoldDB" id="A0A4Y2IR73"/>
<accession>A0A4Y2IR73</accession>
<dbReference type="Proteomes" id="UP000499080">
    <property type="component" value="Unassembled WGS sequence"/>
</dbReference>
<name>A0A4Y2IR73_ARAVE</name>
<organism evidence="1 2">
    <name type="scientific">Araneus ventricosus</name>
    <name type="common">Orbweaver spider</name>
    <name type="synonym">Epeira ventricosa</name>
    <dbReference type="NCBI Taxonomy" id="182803"/>
    <lineage>
        <taxon>Eukaryota</taxon>
        <taxon>Metazoa</taxon>
        <taxon>Ecdysozoa</taxon>
        <taxon>Arthropoda</taxon>
        <taxon>Chelicerata</taxon>
        <taxon>Arachnida</taxon>
        <taxon>Araneae</taxon>
        <taxon>Araneomorphae</taxon>
        <taxon>Entelegynae</taxon>
        <taxon>Araneoidea</taxon>
        <taxon>Araneidae</taxon>
        <taxon>Araneus</taxon>
    </lineage>
</organism>
<reference evidence="1 2" key="1">
    <citation type="journal article" date="2019" name="Sci. Rep.">
        <title>Orb-weaving spider Araneus ventricosus genome elucidates the spidroin gene catalogue.</title>
        <authorList>
            <person name="Kono N."/>
            <person name="Nakamura H."/>
            <person name="Ohtoshi R."/>
            <person name="Moran D.A.P."/>
            <person name="Shinohara A."/>
            <person name="Yoshida Y."/>
            <person name="Fujiwara M."/>
            <person name="Mori M."/>
            <person name="Tomita M."/>
            <person name="Arakawa K."/>
        </authorList>
    </citation>
    <scope>NUCLEOTIDE SEQUENCE [LARGE SCALE GENOMIC DNA]</scope>
</reference>
<dbReference type="EMBL" id="BGPR01002869">
    <property type="protein sequence ID" value="GBM80257.1"/>
    <property type="molecule type" value="Genomic_DNA"/>
</dbReference>
<evidence type="ECO:0000313" key="1">
    <source>
        <dbReference type="EMBL" id="GBM80257.1"/>
    </source>
</evidence>